<keyword evidence="2" id="KW-1185">Reference proteome</keyword>
<name>A0A0M9A975_9HYME</name>
<dbReference type="Pfam" id="PF03564">
    <property type="entry name" value="DUF1759"/>
    <property type="match status" value="1"/>
</dbReference>
<reference evidence="1 2" key="1">
    <citation type="submission" date="2015-07" db="EMBL/GenBank/DDBJ databases">
        <title>The genome of Melipona quadrifasciata.</title>
        <authorList>
            <person name="Pan H."/>
            <person name="Kapheim K."/>
        </authorList>
    </citation>
    <scope>NUCLEOTIDE SEQUENCE [LARGE SCALE GENOMIC DNA]</scope>
    <source>
        <strain evidence="1">0111107301</strain>
        <tissue evidence="1">Whole body</tissue>
    </source>
</reference>
<organism evidence="1 2">
    <name type="scientific">Melipona quadrifasciata</name>
    <dbReference type="NCBI Taxonomy" id="166423"/>
    <lineage>
        <taxon>Eukaryota</taxon>
        <taxon>Metazoa</taxon>
        <taxon>Ecdysozoa</taxon>
        <taxon>Arthropoda</taxon>
        <taxon>Hexapoda</taxon>
        <taxon>Insecta</taxon>
        <taxon>Pterygota</taxon>
        <taxon>Neoptera</taxon>
        <taxon>Endopterygota</taxon>
        <taxon>Hymenoptera</taxon>
        <taxon>Apocrita</taxon>
        <taxon>Aculeata</taxon>
        <taxon>Apoidea</taxon>
        <taxon>Anthophila</taxon>
        <taxon>Apidae</taxon>
        <taxon>Melipona</taxon>
    </lineage>
</organism>
<dbReference type="InterPro" id="IPR005312">
    <property type="entry name" value="DUF1759"/>
</dbReference>
<gene>
    <name evidence="1" type="ORF">WN51_11397</name>
</gene>
<protein>
    <submittedName>
        <fullName evidence="1">Uncharacterized protein</fullName>
    </submittedName>
</protein>
<dbReference type="Proteomes" id="UP000053105">
    <property type="component" value="Unassembled WGS sequence"/>
</dbReference>
<sequence length="124" mass="14450">YQEWLSFKDRFMSMIDNKATLSDIEKLHYLRSALVHGPRCDNTFTYEDFKGTYCGRKFCIFKDFVARDRENKDANQYASNAPHTSFHASLICITRYDVNFSIDYAEVTAHYAITQNKLSVPDVP</sequence>
<feature type="non-terminal residue" evidence="1">
    <location>
        <position position="1"/>
    </location>
</feature>
<dbReference type="AlphaFoldDB" id="A0A0M9A975"/>
<proteinExistence type="predicted"/>
<dbReference type="EMBL" id="KQ435710">
    <property type="protein sequence ID" value="KOX79787.1"/>
    <property type="molecule type" value="Genomic_DNA"/>
</dbReference>
<evidence type="ECO:0000313" key="1">
    <source>
        <dbReference type="EMBL" id="KOX79787.1"/>
    </source>
</evidence>
<evidence type="ECO:0000313" key="2">
    <source>
        <dbReference type="Proteomes" id="UP000053105"/>
    </source>
</evidence>
<accession>A0A0M9A975</accession>
<dbReference type="OrthoDB" id="7617087at2759"/>